<keyword evidence="7 18" id="KW-0812">Transmembrane</keyword>
<keyword evidence="4" id="KW-0723">Serine/threonine-protein kinase</keyword>
<dbReference type="InterPro" id="IPR017441">
    <property type="entry name" value="Protein_kinase_ATP_BS"/>
</dbReference>
<feature type="domain" description="Protein kinase" evidence="19">
    <location>
        <begin position="261"/>
        <end position="539"/>
    </location>
</feature>
<evidence type="ECO:0000256" key="1">
    <source>
        <dbReference type="ARBA" id="ARBA00004162"/>
    </source>
</evidence>
<dbReference type="PANTHER" id="PTHR47982:SF35">
    <property type="entry name" value="PROLINE-RICH RECEPTOR-LIKE PROTEIN KINASE PERK1-RELATED"/>
    <property type="match status" value="1"/>
</dbReference>
<evidence type="ECO:0000256" key="10">
    <source>
        <dbReference type="ARBA" id="ARBA00022840"/>
    </source>
</evidence>
<dbReference type="PROSITE" id="PS00108">
    <property type="entry name" value="PROTEIN_KINASE_ST"/>
    <property type="match status" value="1"/>
</dbReference>
<evidence type="ECO:0000256" key="11">
    <source>
        <dbReference type="ARBA" id="ARBA00022989"/>
    </source>
</evidence>
<dbReference type="EMBL" id="JANQDX010000019">
    <property type="protein sequence ID" value="KAL0904049.1"/>
    <property type="molecule type" value="Genomic_DNA"/>
</dbReference>
<keyword evidence="21" id="KW-1185">Reference proteome</keyword>
<feature type="compositionally biased region" description="Pro residues" evidence="17">
    <location>
        <begin position="91"/>
        <end position="101"/>
    </location>
</feature>
<feature type="compositionally biased region" description="Polar residues" evidence="17">
    <location>
        <begin position="64"/>
        <end position="77"/>
    </location>
</feature>
<dbReference type="SMART" id="SM00220">
    <property type="entry name" value="S_TKc"/>
    <property type="match status" value="1"/>
</dbReference>
<evidence type="ECO:0000259" key="19">
    <source>
        <dbReference type="PROSITE" id="PS50011"/>
    </source>
</evidence>
<evidence type="ECO:0000256" key="5">
    <source>
        <dbReference type="ARBA" id="ARBA00022553"/>
    </source>
</evidence>
<feature type="compositionally biased region" description="Pro residues" evidence="17">
    <location>
        <begin position="24"/>
        <end position="36"/>
    </location>
</feature>
<comment type="catalytic activity">
    <reaction evidence="14">
        <text>L-threonyl-[protein] + ATP = O-phospho-L-threonyl-[protein] + ADP + H(+)</text>
        <dbReference type="Rhea" id="RHEA:46608"/>
        <dbReference type="Rhea" id="RHEA-COMP:11060"/>
        <dbReference type="Rhea" id="RHEA-COMP:11605"/>
        <dbReference type="ChEBI" id="CHEBI:15378"/>
        <dbReference type="ChEBI" id="CHEBI:30013"/>
        <dbReference type="ChEBI" id="CHEBI:30616"/>
        <dbReference type="ChEBI" id="CHEBI:61977"/>
        <dbReference type="ChEBI" id="CHEBI:456216"/>
        <dbReference type="EC" id="2.7.11.1"/>
    </reaction>
</comment>
<evidence type="ECO:0000256" key="17">
    <source>
        <dbReference type="SAM" id="MobiDB-lite"/>
    </source>
</evidence>
<dbReference type="Gene3D" id="3.30.200.20">
    <property type="entry name" value="Phosphorylase Kinase, domain 1"/>
    <property type="match status" value="1"/>
</dbReference>
<gene>
    <name evidence="20" type="ORF">M5K25_026121</name>
</gene>
<keyword evidence="13" id="KW-0325">Glycoprotein</keyword>
<evidence type="ECO:0000256" key="7">
    <source>
        <dbReference type="ARBA" id="ARBA00022692"/>
    </source>
</evidence>
<organism evidence="20 21">
    <name type="scientific">Dendrobium thyrsiflorum</name>
    <name type="common">Pinecone-like raceme dendrobium</name>
    <name type="synonym">Orchid</name>
    <dbReference type="NCBI Taxonomy" id="117978"/>
    <lineage>
        <taxon>Eukaryota</taxon>
        <taxon>Viridiplantae</taxon>
        <taxon>Streptophyta</taxon>
        <taxon>Embryophyta</taxon>
        <taxon>Tracheophyta</taxon>
        <taxon>Spermatophyta</taxon>
        <taxon>Magnoliopsida</taxon>
        <taxon>Liliopsida</taxon>
        <taxon>Asparagales</taxon>
        <taxon>Orchidaceae</taxon>
        <taxon>Epidendroideae</taxon>
        <taxon>Malaxideae</taxon>
        <taxon>Dendrobiinae</taxon>
        <taxon>Dendrobium</taxon>
    </lineage>
</organism>
<evidence type="ECO:0000256" key="13">
    <source>
        <dbReference type="ARBA" id="ARBA00023180"/>
    </source>
</evidence>
<name>A0ABD0TWM7_DENTH</name>
<evidence type="ECO:0000256" key="4">
    <source>
        <dbReference type="ARBA" id="ARBA00022527"/>
    </source>
</evidence>
<dbReference type="GO" id="GO:0004674">
    <property type="term" value="F:protein serine/threonine kinase activity"/>
    <property type="evidence" value="ECO:0007669"/>
    <property type="project" value="UniProtKB-KW"/>
</dbReference>
<comment type="caution">
    <text evidence="20">The sequence shown here is derived from an EMBL/GenBank/DDBJ whole genome shotgun (WGS) entry which is preliminary data.</text>
</comment>
<dbReference type="InterPro" id="IPR001245">
    <property type="entry name" value="Ser-Thr/Tyr_kinase_cat_dom"/>
</dbReference>
<dbReference type="GO" id="GO:0005886">
    <property type="term" value="C:plasma membrane"/>
    <property type="evidence" value="ECO:0007669"/>
    <property type="project" value="UniProtKB-SubCell"/>
</dbReference>
<feature type="region of interest" description="Disordered" evidence="17">
    <location>
        <begin position="1"/>
        <end position="105"/>
    </location>
</feature>
<proteinExistence type="predicted"/>
<keyword evidence="5" id="KW-0597">Phosphoprotein</keyword>
<evidence type="ECO:0000313" key="20">
    <source>
        <dbReference type="EMBL" id="KAL0904049.1"/>
    </source>
</evidence>
<dbReference type="EC" id="2.7.11.1" evidence="2"/>
<feature type="transmembrane region" description="Helical" evidence="18">
    <location>
        <begin position="110"/>
        <end position="134"/>
    </location>
</feature>
<evidence type="ECO:0000256" key="15">
    <source>
        <dbReference type="ARBA" id="ARBA00048679"/>
    </source>
</evidence>
<keyword evidence="9" id="KW-0418">Kinase</keyword>
<evidence type="ECO:0000256" key="3">
    <source>
        <dbReference type="ARBA" id="ARBA00022475"/>
    </source>
</evidence>
<dbReference type="PROSITE" id="PS00107">
    <property type="entry name" value="PROTEIN_KINASE_ATP"/>
    <property type="match status" value="1"/>
</dbReference>
<feature type="region of interest" description="Disordered" evidence="17">
    <location>
        <begin position="199"/>
        <end position="239"/>
    </location>
</feature>
<dbReference type="AlphaFoldDB" id="A0ABD0TWM7"/>
<evidence type="ECO:0000256" key="12">
    <source>
        <dbReference type="ARBA" id="ARBA00023136"/>
    </source>
</evidence>
<keyword evidence="8 16" id="KW-0547">Nucleotide-binding</keyword>
<protein>
    <recommendedName>
        <fullName evidence="2">non-specific serine/threonine protein kinase</fullName>
        <ecNumber evidence="2">2.7.11.1</ecNumber>
    </recommendedName>
</protein>
<dbReference type="PANTHER" id="PTHR47982">
    <property type="entry name" value="PROLINE-RICH RECEPTOR-LIKE PROTEIN KINASE PERK4"/>
    <property type="match status" value="1"/>
</dbReference>
<evidence type="ECO:0000256" key="8">
    <source>
        <dbReference type="ARBA" id="ARBA00022741"/>
    </source>
</evidence>
<keyword evidence="10 16" id="KW-0067">ATP-binding</keyword>
<evidence type="ECO:0000256" key="16">
    <source>
        <dbReference type="PROSITE-ProRule" id="PRU10141"/>
    </source>
</evidence>
<reference evidence="20 21" key="1">
    <citation type="journal article" date="2024" name="Plant Biotechnol. J.">
        <title>Dendrobium thyrsiflorum genome and its molecular insights into genes involved in important horticultural traits.</title>
        <authorList>
            <person name="Chen B."/>
            <person name="Wang J.Y."/>
            <person name="Zheng P.J."/>
            <person name="Li K.L."/>
            <person name="Liang Y.M."/>
            <person name="Chen X.F."/>
            <person name="Zhang C."/>
            <person name="Zhao X."/>
            <person name="He X."/>
            <person name="Zhang G.Q."/>
            <person name="Liu Z.J."/>
            <person name="Xu Q."/>
        </authorList>
    </citation>
    <scope>NUCLEOTIDE SEQUENCE [LARGE SCALE GENOMIC DNA]</scope>
    <source>
        <strain evidence="20">GZMU011</strain>
    </source>
</reference>
<feature type="compositionally biased region" description="Polar residues" evidence="17">
    <location>
        <begin position="598"/>
        <end position="611"/>
    </location>
</feature>
<dbReference type="Gene3D" id="1.10.510.10">
    <property type="entry name" value="Transferase(Phosphotransferase) domain 1"/>
    <property type="match status" value="1"/>
</dbReference>
<accession>A0ABD0TWM7</accession>
<feature type="compositionally biased region" description="Basic and acidic residues" evidence="17">
    <location>
        <begin position="612"/>
        <end position="628"/>
    </location>
</feature>
<dbReference type="PROSITE" id="PS50011">
    <property type="entry name" value="PROTEIN_KINASE_DOM"/>
    <property type="match status" value="1"/>
</dbReference>
<feature type="compositionally biased region" description="Low complexity" evidence="17">
    <location>
        <begin position="37"/>
        <end position="46"/>
    </location>
</feature>
<feature type="region of interest" description="Disordered" evidence="17">
    <location>
        <begin position="598"/>
        <end position="628"/>
    </location>
</feature>
<feature type="binding site" evidence="16">
    <location>
        <position position="289"/>
    </location>
    <ligand>
        <name>ATP</name>
        <dbReference type="ChEBI" id="CHEBI:30616"/>
    </ligand>
</feature>
<keyword evidence="6" id="KW-0808">Transferase</keyword>
<evidence type="ECO:0000256" key="14">
    <source>
        <dbReference type="ARBA" id="ARBA00047899"/>
    </source>
</evidence>
<keyword evidence="11 18" id="KW-1133">Transmembrane helix</keyword>
<dbReference type="FunFam" id="3.30.200.20:FF:000207">
    <property type="entry name" value="proline-rich receptor-like protein kinase PERK1"/>
    <property type="match status" value="1"/>
</dbReference>
<dbReference type="SUPFAM" id="SSF56112">
    <property type="entry name" value="Protein kinase-like (PK-like)"/>
    <property type="match status" value="1"/>
</dbReference>
<sequence>MSSSFSPFPAPSTSPTVPVTASPTSPPQPVSSPLPPASETQPSSSSPLPPPATVPSPALAGEASPSSRGPMTGSSGSRGERLPFHALPRSPRSPPSSPSPPSLSNNVSQALVVGLAAGGVVIVLLFTIACFCCFSKKPQRPRPPPSPSPLPYCFNDAPSPPLPVKDHSYEQHQIWHNAPPPVDQVVKIAPNPPLPPFAPSLPHHPVHFHPPPPPLVPSNSGGSGSSSGSDNPPPPLSPGFALGFSRSAFTYEELAMATDGFSDANLLGQGGFGYVHRGMLPNGTEVAVKQLKSGSGQGEREFQTEVEIISRVHHKHLVSLVGYCIADGKRLLVYEFIPNNTLEFHLHEKGRPTLDWPTRLKIALGSAKGLAYLHEDCHPKIIHRDIKASNILLDFKFEAKVADFGLAKIASEVNTYVSTRVVGTFGYLAPEYASTGKLTDKSDVFSFGVMLLELITGRRPYDSSQSFMDDSLVDWARPLLARALDDANFSVIVDPRLGEYNRTEMRSMVACAAFAVRHSAKRRPRMSQIVRALEGDVFLEHLNEKVTPGQSGPFASYCGSDYGAMQYNEDMKKFRKMAFGSHEYGDSGYTELTSEYGQLRSASSSEGQQTQEMEKIVAKKENQRLISS</sequence>
<dbReference type="InterPro" id="IPR047117">
    <property type="entry name" value="PERK1-13-like"/>
</dbReference>
<dbReference type="GO" id="GO:0005524">
    <property type="term" value="F:ATP binding"/>
    <property type="evidence" value="ECO:0007669"/>
    <property type="project" value="UniProtKB-UniRule"/>
</dbReference>
<evidence type="ECO:0000313" key="21">
    <source>
        <dbReference type="Proteomes" id="UP001552299"/>
    </source>
</evidence>
<keyword evidence="3" id="KW-1003">Cell membrane</keyword>
<dbReference type="InterPro" id="IPR000719">
    <property type="entry name" value="Prot_kinase_dom"/>
</dbReference>
<feature type="compositionally biased region" description="Low complexity" evidence="17">
    <location>
        <begin position="1"/>
        <end position="23"/>
    </location>
</feature>
<dbReference type="Proteomes" id="UP001552299">
    <property type="component" value="Unassembled WGS sequence"/>
</dbReference>
<evidence type="ECO:0000256" key="9">
    <source>
        <dbReference type="ARBA" id="ARBA00022777"/>
    </source>
</evidence>
<dbReference type="FunFam" id="1.10.510.10:FF:000239">
    <property type="entry name" value="Proline-rich receptor-like protein kinase PERK1"/>
    <property type="match status" value="1"/>
</dbReference>
<comment type="catalytic activity">
    <reaction evidence="15">
        <text>L-seryl-[protein] + ATP = O-phospho-L-seryl-[protein] + ADP + H(+)</text>
        <dbReference type="Rhea" id="RHEA:17989"/>
        <dbReference type="Rhea" id="RHEA-COMP:9863"/>
        <dbReference type="Rhea" id="RHEA-COMP:11604"/>
        <dbReference type="ChEBI" id="CHEBI:15378"/>
        <dbReference type="ChEBI" id="CHEBI:29999"/>
        <dbReference type="ChEBI" id="CHEBI:30616"/>
        <dbReference type="ChEBI" id="CHEBI:83421"/>
        <dbReference type="ChEBI" id="CHEBI:456216"/>
        <dbReference type="EC" id="2.7.11.1"/>
    </reaction>
</comment>
<dbReference type="InterPro" id="IPR011009">
    <property type="entry name" value="Kinase-like_dom_sf"/>
</dbReference>
<dbReference type="InterPro" id="IPR008271">
    <property type="entry name" value="Ser/Thr_kinase_AS"/>
</dbReference>
<dbReference type="Pfam" id="PF07714">
    <property type="entry name" value="PK_Tyr_Ser-Thr"/>
    <property type="match status" value="1"/>
</dbReference>
<evidence type="ECO:0000256" key="6">
    <source>
        <dbReference type="ARBA" id="ARBA00022679"/>
    </source>
</evidence>
<evidence type="ECO:0000256" key="2">
    <source>
        <dbReference type="ARBA" id="ARBA00012513"/>
    </source>
</evidence>
<dbReference type="CDD" id="cd14066">
    <property type="entry name" value="STKc_IRAK"/>
    <property type="match status" value="1"/>
</dbReference>
<keyword evidence="12 18" id="KW-0472">Membrane</keyword>
<comment type="subcellular location">
    <subcellularLocation>
        <location evidence="1">Cell membrane</location>
        <topology evidence="1">Single-pass membrane protein</topology>
    </subcellularLocation>
</comment>
<evidence type="ECO:0000256" key="18">
    <source>
        <dbReference type="SAM" id="Phobius"/>
    </source>
</evidence>